<dbReference type="KEGG" id="nsl:BOX37_10870"/>
<protein>
    <recommendedName>
        <fullName evidence="1">Xylose isomerase-like TIM barrel domain-containing protein</fullName>
    </recommendedName>
</protein>
<dbReference type="InterPro" id="IPR050312">
    <property type="entry name" value="IolE/XylAMocC-like"/>
</dbReference>
<dbReference type="Pfam" id="PF01261">
    <property type="entry name" value="AP_endonuc_2"/>
    <property type="match status" value="1"/>
</dbReference>
<proteinExistence type="predicted"/>
<organism evidence="2 3">
    <name type="scientific">Nocardia mangyaensis</name>
    <dbReference type="NCBI Taxonomy" id="2213200"/>
    <lineage>
        <taxon>Bacteria</taxon>
        <taxon>Bacillati</taxon>
        <taxon>Actinomycetota</taxon>
        <taxon>Actinomycetes</taxon>
        <taxon>Mycobacteriales</taxon>
        <taxon>Nocardiaceae</taxon>
        <taxon>Nocardia</taxon>
    </lineage>
</organism>
<gene>
    <name evidence="2" type="ORF">BOX37_10870</name>
</gene>
<dbReference type="AlphaFoldDB" id="A0A1J0VQR2"/>
<feature type="domain" description="Xylose isomerase-like TIM barrel" evidence="1">
    <location>
        <begin position="47"/>
        <end position="315"/>
    </location>
</feature>
<dbReference type="PANTHER" id="PTHR12110">
    <property type="entry name" value="HYDROXYPYRUVATE ISOMERASE"/>
    <property type="match status" value="1"/>
</dbReference>
<dbReference type="PANTHER" id="PTHR12110:SF53">
    <property type="entry name" value="BLR5974 PROTEIN"/>
    <property type="match status" value="1"/>
</dbReference>
<sequence length="327" mass="34526">MSHKVFAATPSESIPNGAAPNKIGLTVNPWAGKQLLKSDFEEMREFLDEAAAAGFGYAEIGGCGLGVVIGGKVQRARIDALRAALAGCPLQLTLHSSWHSSGRTGNLLDPASARAQSLGLLADLEIAGAIGAEVLVYHAGVLPNRYSDGEELTAGMATERTMLRDLAEEAGARGVMIAVENRAPTPAVLTRRSYGMRLDAVAEQVALIDHPAVSMCLDIGHAFLAASYLNFDFSAAIAQVAPAVGHIHLHDNFGRMARRPEAGPYELELLGEGDLHLPPGWGAIPLTEVFSTAFPRDPAIIVEMGHARHYAEALATTRALLAVRNGS</sequence>
<accession>A0A1J0VQR2</accession>
<dbReference type="Proteomes" id="UP000183810">
    <property type="component" value="Chromosome"/>
</dbReference>
<dbReference type="OrthoDB" id="104997at2"/>
<dbReference type="InterPro" id="IPR036237">
    <property type="entry name" value="Xyl_isomerase-like_sf"/>
</dbReference>
<reference evidence="2" key="1">
    <citation type="submission" date="2016-11" db="EMBL/GenBank/DDBJ databases">
        <authorList>
            <person name="Jaros S."/>
            <person name="Januszkiewicz K."/>
            <person name="Wedrychowicz H."/>
        </authorList>
    </citation>
    <scope>NUCLEOTIDE SEQUENCE [LARGE SCALE GENOMIC DNA]</scope>
    <source>
        <strain evidence="2">Y48</strain>
    </source>
</reference>
<evidence type="ECO:0000259" key="1">
    <source>
        <dbReference type="Pfam" id="PF01261"/>
    </source>
</evidence>
<keyword evidence="3" id="KW-1185">Reference proteome</keyword>
<dbReference type="EMBL" id="CP018082">
    <property type="protein sequence ID" value="APE34372.1"/>
    <property type="molecule type" value="Genomic_DNA"/>
</dbReference>
<evidence type="ECO:0000313" key="3">
    <source>
        <dbReference type="Proteomes" id="UP000183810"/>
    </source>
</evidence>
<dbReference type="InterPro" id="IPR013022">
    <property type="entry name" value="Xyl_isomerase-like_TIM-brl"/>
</dbReference>
<dbReference type="RefSeq" id="WP_071927552.1">
    <property type="nucleotide sequence ID" value="NZ_CP018082.1"/>
</dbReference>
<evidence type="ECO:0000313" key="2">
    <source>
        <dbReference type="EMBL" id="APE34372.1"/>
    </source>
</evidence>
<dbReference type="SUPFAM" id="SSF51658">
    <property type="entry name" value="Xylose isomerase-like"/>
    <property type="match status" value="1"/>
</dbReference>
<name>A0A1J0VQR2_9NOCA</name>
<dbReference type="Gene3D" id="3.20.20.150">
    <property type="entry name" value="Divalent-metal-dependent TIM barrel enzymes"/>
    <property type="match status" value="1"/>
</dbReference>